<dbReference type="AlphaFoldDB" id="A0A5A8C4C3"/>
<comment type="caution">
    <text evidence="2">The sequence shown here is derived from an EMBL/GenBank/DDBJ whole genome shotgun (WGS) entry which is preliminary data.</text>
</comment>
<organism evidence="2 3">
    <name type="scientific">Cafeteria roenbergensis</name>
    <name type="common">Marine flagellate</name>
    <dbReference type="NCBI Taxonomy" id="33653"/>
    <lineage>
        <taxon>Eukaryota</taxon>
        <taxon>Sar</taxon>
        <taxon>Stramenopiles</taxon>
        <taxon>Bigyra</taxon>
        <taxon>Opalozoa</taxon>
        <taxon>Bicosoecida</taxon>
        <taxon>Cafeteriaceae</taxon>
        <taxon>Cafeteria</taxon>
    </lineage>
</organism>
<gene>
    <name evidence="2" type="ORF">FNF28_07613</name>
</gene>
<dbReference type="Proteomes" id="UP000324907">
    <property type="component" value="Unassembled WGS sequence"/>
</dbReference>
<protein>
    <submittedName>
        <fullName evidence="2">Uncharacterized protein</fullName>
    </submittedName>
</protein>
<reference evidence="2 3" key="1">
    <citation type="submission" date="2019-07" db="EMBL/GenBank/DDBJ databases">
        <title>Genomes of Cafeteria roenbergensis.</title>
        <authorList>
            <person name="Fischer M.G."/>
            <person name="Hackl T."/>
            <person name="Roman M."/>
        </authorList>
    </citation>
    <scope>NUCLEOTIDE SEQUENCE [LARGE SCALE GENOMIC DNA]</scope>
    <source>
        <strain evidence="2 3">RCC970-E3</strain>
    </source>
</reference>
<evidence type="ECO:0000313" key="2">
    <source>
        <dbReference type="EMBL" id="KAA0146950.1"/>
    </source>
</evidence>
<dbReference type="EMBL" id="VLTL01000294">
    <property type="protein sequence ID" value="KAA0146950.1"/>
    <property type="molecule type" value="Genomic_DNA"/>
</dbReference>
<evidence type="ECO:0000256" key="1">
    <source>
        <dbReference type="SAM" id="MobiDB-lite"/>
    </source>
</evidence>
<dbReference type="Gene3D" id="3.40.30.10">
    <property type="entry name" value="Glutaredoxin"/>
    <property type="match status" value="1"/>
</dbReference>
<accession>A0A5A8C4C3</accession>
<sequence>MNMGTSSSCASRGKTASRATPTAQLPSLLVYHKGECVARLVGAAQTGSSVTKLTGALVEAGAITAEEAVDAAVTGAEEETMGAAAAAAAADLDDF</sequence>
<feature type="compositionally biased region" description="Polar residues" evidence="1">
    <location>
        <begin position="1"/>
        <end position="10"/>
    </location>
</feature>
<proteinExistence type="predicted"/>
<name>A0A5A8C4C3_CAFRO</name>
<evidence type="ECO:0000313" key="3">
    <source>
        <dbReference type="Proteomes" id="UP000324907"/>
    </source>
</evidence>
<feature type="region of interest" description="Disordered" evidence="1">
    <location>
        <begin position="1"/>
        <end position="20"/>
    </location>
</feature>